<keyword evidence="1" id="KW-0732">Signal</keyword>
<dbReference type="Proteomes" id="UP001516023">
    <property type="component" value="Unassembled WGS sequence"/>
</dbReference>
<reference evidence="2 3" key="1">
    <citation type="journal article" date="2020" name="G3 (Bethesda)">
        <title>Improved Reference Genome for Cyclotella cryptica CCMP332, a Model for Cell Wall Morphogenesis, Salinity Adaptation, and Lipid Production in Diatoms (Bacillariophyta).</title>
        <authorList>
            <person name="Roberts W.R."/>
            <person name="Downey K.M."/>
            <person name="Ruck E.C."/>
            <person name="Traller J.C."/>
            <person name="Alverson A.J."/>
        </authorList>
    </citation>
    <scope>NUCLEOTIDE SEQUENCE [LARGE SCALE GENOMIC DNA]</scope>
    <source>
        <strain evidence="2 3">CCMP332</strain>
    </source>
</reference>
<organism evidence="2 3">
    <name type="scientific">Cyclotella cryptica</name>
    <dbReference type="NCBI Taxonomy" id="29204"/>
    <lineage>
        <taxon>Eukaryota</taxon>
        <taxon>Sar</taxon>
        <taxon>Stramenopiles</taxon>
        <taxon>Ochrophyta</taxon>
        <taxon>Bacillariophyta</taxon>
        <taxon>Coscinodiscophyceae</taxon>
        <taxon>Thalassiosirophycidae</taxon>
        <taxon>Stephanodiscales</taxon>
        <taxon>Stephanodiscaceae</taxon>
        <taxon>Cyclotella</taxon>
    </lineage>
</organism>
<protein>
    <submittedName>
        <fullName evidence="2">Uncharacterized protein</fullName>
    </submittedName>
</protein>
<keyword evidence="3" id="KW-1185">Reference proteome</keyword>
<name>A0ABD3PI60_9STRA</name>
<gene>
    <name evidence="2" type="ORF">HJC23_001810</name>
</gene>
<dbReference type="EMBL" id="JABMIG020000175">
    <property type="protein sequence ID" value="KAL3787413.1"/>
    <property type="molecule type" value="Genomic_DNA"/>
</dbReference>
<dbReference type="AlphaFoldDB" id="A0ABD3PI60"/>
<comment type="caution">
    <text evidence="2">The sequence shown here is derived from an EMBL/GenBank/DDBJ whole genome shotgun (WGS) entry which is preliminary data.</text>
</comment>
<proteinExistence type="predicted"/>
<accession>A0ABD3PI60</accession>
<evidence type="ECO:0000313" key="3">
    <source>
        <dbReference type="Proteomes" id="UP001516023"/>
    </source>
</evidence>
<sequence>MLYPKFVLFLLPCFSLTGARADHLGNGVNYLRKLKKDVQNDGDPGLISTEMMKTFDISESGLTFGDWINHYNATASSEGIALNGVDDILHVSTSPESDDLYSTDDNVDAPFTNNPEPTASSEIVGLGWNNGATAVSARKSGTITFKIPDTTHVGDTLFLFLSRTDGVLPLDLDNWNRGAECFKSYNRQSNCMREVHCIARNGPFCSEFRRGNESGTGRDLATVVFYRHVEDNDPCEWTVNLPGGTTTWAIGMMYCFFFCSLSWSVCLQSVSLTTSISRWNLHKWLVEKVVSVPNVNREQPILRVAGTSCDKKRDSVFPSVYGDEGNIVFLSQSFDDTAVLGQFQPPNGTVLLGWINDLDEAGFVYGKKLSRSGLTGNLITQGVGGPLCKDVLLSVIVNIDNSNV</sequence>
<feature type="chain" id="PRO_5044896480" evidence="1">
    <location>
        <begin position="22"/>
        <end position="404"/>
    </location>
</feature>
<feature type="signal peptide" evidence="1">
    <location>
        <begin position="1"/>
        <end position="21"/>
    </location>
</feature>
<evidence type="ECO:0000313" key="2">
    <source>
        <dbReference type="EMBL" id="KAL3787413.1"/>
    </source>
</evidence>
<evidence type="ECO:0000256" key="1">
    <source>
        <dbReference type="SAM" id="SignalP"/>
    </source>
</evidence>